<feature type="chain" id="PRO_5042967833" evidence="1">
    <location>
        <begin position="27"/>
        <end position="238"/>
    </location>
</feature>
<name>A0AAN4HKI3_BACTU</name>
<evidence type="ECO:0000256" key="1">
    <source>
        <dbReference type="SAM" id="SignalP"/>
    </source>
</evidence>
<reference evidence="2 3" key="1">
    <citation type="journal article" date="2013" name="Genome Announc.">
        <title>Draft Genome Sequence of Bacillus thuringiensis var. thuringiensis Strain T01-328, a Brazilian Isolate That Produces a Soluble Pesticide Protein, Cry1Ia.</title>
        <authorList>
            <person name="Varani A.M."/>
            <person name="Lemos M.V."/>
            <person name="Fernandes C.C."/>
            <person name="Lemos E.G."/>
            <person name="Alves E.C."/>
            <person name="Desiderio J.A."/>
        </authorList>
    </citation>
    <scope>NUCLEOTIDE SEQUENCE [LARGE SCALE GENOMIC DNA]</scope>
    <source>
        <strain evidence="2 3">T01-328</strain>
    </source>
</reference>
<gene>
    <name evidence="2" type="ORF">BTCBT_002756</name>
</gene>
<evidence type="ECO:0000313" key="3">
    <source>
        <dbReference type="Proteomes" id="UP000013487"/>
    </source>
</evidence>
<dbReference type="AlphaFoldDB" id="A0AAN4HKI3"/>
<protein>
    <submittedName>
        <fullName evidence="2">Uncharacterized protein</fullName>
    </submittedName>
</protein>
<sequence length="238" mass="26180">MKIKKVLANTTVATMLLGSFATVASAEENVGNIQNQTNTSSQKNFIPLPPKNNDDIGDKGTFTVEGIDYNYEFKEDLGKGIREFAFGEGEERKVALYDMNKGEITLDGQLIANNVVTKKRITALPQLNDFTIGSDKGGGVYDFKYYDEGSFNVISATAVTLGAILIATVFKKNPGKTAGVTIAAGILSAVSSNNFTLRWNLYHYKSSKKTWYQDSINFYKGLTGNNRVYNVTHYYGVL</sequence>
<evidence type="ECO:0000313" key="2">
    <source>
        <dbReference type="EMBL" id="ERI01201.1"/>
    </source>
</evidence>
<accession>A0AAN4HKI3</accession>
<proteinExistence type="predicted"/>
<comment type="caution">
    <text evidence="2">The sequence shown here is derived from an EMBL/GenBank/DDBJ whole genome shotgun (WGS) entry which is preliminary data.</text>
</comment>
<keyword evidence="1" id="KW-0732">Signal</keyword>
<organism evidence="2 3">
    <name type="scientific">Bacillus thuringiensis T01-328</name>
    <dbReference type="NCBI Taxonomy" id="1324966"/>
    <lineage>
        <taxon>Bacteria</taxon>
        <taxon>Bacillati</taxon>
        <taxon>Bacillota</taxon>
        <taxon>Bacilli</taxon>
        <taxon>Bacillales</taxon>
        <taxon>Bacillaceae</taxon>
        <taxon>Bacillus</taxon>
        <taxon>Bacillus cereus group</taxon>
    </lineage>
</organism>
<dbReference type="RefSeq" id="WP_000694487.1">
    <property type="nucleotide sequence ID" value="NZ_ARXZ02000004.1"/>
</dbReference>
<feature type="signal peptide" evidence="1">
    <location>
        <begin position="1"/>
        <end position="26"/>
    </location>
</feature>
<dbReference type="Proteomes" id="UP000013487">
    <property type="component" value="Unassembled WGS sequence"/>
</dbReference>
<dbReference type="EMBL" id="ARXZ02000004">
    <property type="protein sequence ID" value="ERI01201.1"/>
    <property type="molecule type" value="Genomic_DNA"/>
</dbReference>